<proteinExistence type="predicted"/>
<evidence type="ECO:0000313" key="5">
    <source>
        <dbReference type="EMBL" id="ETO32929.1"/>
    </source>
</evidence>
<dbReference type="PROSITE" id="PS50294">
    <property type="entry name" value="WD_REPEATS_REGION"/>
    <property type="match status" value="3"/>
</dbReference>
<dbReference type="InterPro" id="IPR036322">
    <property type="entry name" value="WD40_repeat_dom_sf"/>
</dbReference>
<dbReference type="InterPro" id="IPR015943">
    <property type="entry name" value="WD40/YVTN_repeat-like_dom_sf"/>
</dbReference>
<feature type="compositionally biased region" description="Basic and acidic residues" evidence="4">
    <location>
        <begin position="328"/>
        <end position="341"/>
    </location>
</feature>
<dbReference type="PROSITE" id="PS50082">
    <property type="entry name" value="WD_REPEATS_2"/>
    <property type="match status" value="6"/>
</dbReference>
<evidence type="ECO:0000256" key="2">
    <source>
        <dbReference type="ARBA" id="ARBA00022737"/>
    </source>
</evidence>
<dbReference type="CDD" id="cd00200">
    <property type="entry name" value="WD40"/>
    <property type="match status" value="1"/>
</dbReference>
<dbReference type="Gene3D" id="2.130.10.10">
    <property type="entry name" value="YVTN repeat-like/Quinoprotein amine dehydrogenase"/>
    <property type="match status" value="4"/>
</dbReference>
<keyword evidence="6" id="KW-1185">Reference proteome</keyword>
<evidence type="ECO:0000256" key="1">
    <source>
        <dbReference type="ARBA" id="ARBA00022574"/>
    </source>
</evidence>
<dbReference type="SMART" id="SM00320">
    <property type="entry name" value="WD40"/>
    <property type="match status" value="7"/>
</dbReference>
<dbReference type="PANTHER" id="PTHR19848:SF8">
    <property type="entry name" value="F-BOX AND WD REPEAT DOMAIN CONTAINING 7"/>
    <property type="match status" value="1"/>
</dbReference>
<dbReference type="PROSITE" id="PS00678">
    <property type="entry name" value="WD_REPEATS_1"/>
    <property type="match status" value="2"/>
</dbReference>
<dbReference type="PANTHER" id="PTHR19848">
    <property type="entry name" value="WD40 REPEAT PROTEIN"/>
    <property type="match status" value="1"/>
</dbReference>
<dbReference type="Pfam" id="PF00400">
    <property type="entry name" value="WD40"/>
    <property type="match status" value="6"/>
</dbReference>
<sequence length="811" mass="91282">MYVYFEQRGHVHKKEDAKRGGGALGFTLKKCLDKRWIQALNKADKLKHFVCTVCGQIAYPPVQLTCREHEGIAVGEHCIKQYIQANDGKCPIDQHGHCTYVNIKVLRNQVDSLKVICPRHYQLNVQNAYQQQKGEGEGETTLPTNGEKVMECAFKGELRQMQDHLDNHCHLKLLDCPFKPFGYAFEFDCQFSAIIEYCNTTERYGNYSTQTIQVEIHSGPPPPSPSFIIPNCVCSINNTQKVNTKKIFKKKKKQEFFVFIMCMPICQQLIVQVPELKQGVEQNDEQIEMEEEVIAEKNQQILLLQMQVEALNEQLKYQQTQIEELKKEEQKYHQQTGDEQKNNTTNNSTKNTFVSISNFVKFFSFFFFSSSSSSLSFRSFVAIKRLRNFDGHEGAVYSAQLSPFDGGRTICSASSDKTIRIWDTQSTKQLQILRGHTEWVSCALFSPFHHYLSSSTRKNDSGNPDHDNHPGDSRRLSSVICSASGDHTIRFWDIATANELQCLKGHKDTIRSIDFSPFFSGRFLCSGSRDNTIRLWDAANYKMLNTFNGHTNWVNCTKFSNSKTIHDFSDVGQSNNNTIRVIGGSGYTICSGSSDLTVRVWDIQTTKPVSVFRGHENAVKCVEYSPSYITSNSSSPSLSAVGSAFSSNLICSGSSDNTVRLWDIRTNKQTHIFSGHMHAVYCVQFSPVLNFNDTSNSTKSWFNFLNSAGNTTPPSPPSPSPSSSSTGYVICSGSCDKTIRFWDIRTTKELFVLNGHESSIYSLQFAQLQTSITADTNSKNNESDDTSNTVASSSQHVLCSASHDKTICLWG</sequence>
<reference evidence="5 6" key="1">
    <citation type="journal article" date="2013" name="Curr. Biol.">
        <title>The Genome of the Foraminiferan Reticulomyxa filosa.</title>
        <authorList>
            <person name="Glockner G."/>
            <person name="Hulsmann N."/>
            <person name="Schleicher M."/>
            <person name="Noegel A.A."/>
            <person name="Eichinger L."/>
            <person name="Gallinger C."/>
            <person name="Pawlowski J."/>
            <person name="Sierra R."/>
            <person name="Euteneuer U."/>
            <person name="Pillet L."/>
            <person name="Moustafa A."/>
            <person name="Platzer M."/>
            <person name="Groth M."/>
            <person name="Szafranski K."/>
            <person name="Schliwa M."/>
        </authorList>
    </citation>
    <scope>NUCLEOTIDE SEQUENCE [LARGE SCALE GENOMIC DNA]</scope>
</reference>
<gene>
    <name evidence="5" type="ORF">RFI_04177</name>
</gene>
<feature type="region of interest" description="Disordered" evidence="4">
    <location>
        <begin position="328"/>
        <end position="347"/>
    </location>
</feature>
<feature type="repeat" description="WD" evidence="3">
    <location>
        <begin position="724"/>
        <end position="752"/>
    </location>
</feature>
<keyword evidence="1 3" id="KW-0853">WD repeat</keyword>
<evidence type="ECO:0000313" key="6">
    <source>
        <dbReference type="Proteomes" id="UP000023152"/>
    </source>
</evidence>
<feature type="repeat" description="WD" evidence="3">
    <location>
        <begin position="389"/>
        <end position="432"/>
    </location>
</feature>
<name>X6P4D2_RETFI</name>
<dbReference type="InterPro" id="IPR001680">
    <property type="entry name" value="WD40_rpt"/>
</dbReference>
<organism evidence="5 6">
    <name type="scientific">Reticulomyxa filosa</name>
    <dbReference type="NCBI Taxonomy" id="46433"/>
    <lineage>
        <taxon>Eukaryota</taxon>
        <taxon>Sar</taxon>
        <taxon>Rhizaria</taxon>
        <taxon>Retaria</taxon>
        <taxon>Foraminifera</taxon>
        <taxon>Monothalamids</taxon>
        <taxon>Reticulomyxidae</taxon>
        <taxon>Reticulomyxa</taxon>
    </lineage>
</organism>
<dbReference type="InterPro" id="IPR019775">
    <property type="entry name" value="WD40_repeat_CS"/>
</dbReference>
<feature type="repeat" description="WD" evidence="3">
    <location>
        <begin position="477"/>
        <end position="502"/>
    </location>
</feature>
<feature type="repeat" description="WD" evidence="3">
    <location>
        <begin position="503"/>
        <end position="546"/>
    </location>
</feature>
<dbReference type="InterPro" id="IPR013083">
    <property type="entry name" value="Znf_RING/FYVE/PHD"/>
</dbReference>
<dbReference type="SUPFAM" id="SSF50978">
    <property type="entry name" value="WD40 repeat-like"/>
    <property type="match status" value="1"/>
</dbReference>
<accession>X6P4D2</accession>
<evidence type="ECO:0000256" key="3">
    <source>
        <dbReference type="PROSITE-ProRule" id="PRU00221"/>
    </source>
</evidence>
<keyword evidence="2" id="KW-0677">Repeat</keyword>
<dbReference type="InterPro" id="IPR020472">
    <property type="entry name" value="WD40_PAC1"/>
</dbReference>
<dbReference type="Gene3D" id="3.30.40.10">
    <property type="entry name" value="Zinc/RING finger domain, C3HC4 (zinc finger)"/>
    <property type="match status" value="1"/>
</dbReference>
<comment type="caution">
    <text evidence="5">The sequence shown here is derived from an EMBL/GenBank/DDBJ whole genome shotgun (WGS) entry which is preliminary data.</text>
</comment>
<dbReference type="PRINTS" id="PR00320">
    <property type="entry name" value="GPROTEINBRPT"/>
</dbReference>
<evidence type="ECO:0000256" key="4">
    <source>
        <dbReference type="SAM" id="MobiDB-lite"/>
    </source>
</evidence>
<dbReference type="Proteomes" id="UP000023152">
    <property type="component" value="Unassembled WGS sequence"/>
</dbReference>
<feature type="repeat" description="WD" evidence="3">
    <location>
        <begin position="585"/>
        <end position="611"/>
    </location>
</feature>
<dbReference type="AlphaFoldDB" id="X6P4D2"/>
<dbReference type="EMBL" id="ASPP01003818">
    <property type="protein sequence ID" value="ETO32929.1"/>
    <property type="molecule type" value="Genomic_DNA"/>
</dbReference>
<protein>
    <submittedName>
        <fullName evidence="5">G-protein beta WD-40 repeats containing protein</fullName>
    </submittedName>
</protein>
<feature type="repeat" description="WD" evidence="3">
    <location>
        <begin position="646"/>
        <end position="672"/>
    </location>
</feature>